<evidence type="ECO:0000313" key="2">
    <source>
        <dbReference type="Proteomes" id="UP000064967"/>
    </source>
</evidence>
<proteinExistence type="predicted"/>
<dbReference type="Proteomes" id="UP000064967">
    <property type="component" value="Chromosome"/>
</dbReference>
<dbReference type="STRING" id="1391654.AKJ09_02577"/>
<name>A0A0K1PQV7_9BACT</name>
<dbReference type="RefSeq" id="WP_240488443.1">
    <property type="nucleotide sequence ID" value="NZ_CP012333.1"/>
</dbReference>
<keyword evidence="2" id="KW-1185">Reference proteome</keyword>
<dbReference type="EMBL" id="CP012333">
    <property type="protein sequence ID" value="AKU95913.1"/>
    <property type="molecule type" value="Genomic_DNA"/>
</dbReference>
<accession>A0A0K1PQV7</accession>
<dbReference type="AlphaFoldDB" id="A0A0K1PQV7"/>
<dbReference type="KEGG" id="llu:AKJ09_02577"/>
<sequence length="312" mass="35057">MAAKNVLPSIDAWLAPRASVNRSAASGLGRGRLSPIVTAAAIRIPERVSSQLALVFPTQSPALFVHEGARQALERRLKAACPGRPVILSITDNRHSIISHSTRHGVLHARVHHMFLDAPPRVVEALARYVARGDRKASMLVGQYIDASGSRLARRRPRAIPLVAKGKHHDLLAIFSELNERYFDGGCHALITWGRKAGRKAVEGKATARKTIKLGSYAHLERLIRIHPVLDKPWVPRYFVEYVVYHEMLHHMIPTARGSVRASTSNLASAKGQLARRVLHPPEFLERERHFRKYERALDWERRHIGRLLRAS</sequence>
<protein>
    <submittedName>
        <fullName evidence="1">Uncharacterized protein</fullName>
    </submittedName>
</protein>
<organism evidence="1 2">
    <name type="scientific">Labilithrix luteola</name>
    <dbReference type="NCBI Taxonomy" id="1391654"/>
    <lineage>
        <taxon>Bacteria</taxon>
        <taxon>Pseudomonadati</taxon>
        <taxon>Myxococcota</taxon>
        <taxon>Polyangia</taxon>
        <taxon>Polyangiales</taxon>
        <taxon>Labilitrichaceae</taxon>
        <taxon>Labilithrix</taxon>
    </lineage>
</organism>
<gene>
    <name evidence="1" type="ORF">AKJ09_02577</name>
</gene>
<reference evidence="1 2" key="1">
    <citation type="submission" date="2015-08" db="EMBL/GenBank/DDBJ databases">
        <authorList>
            <person name="Babu N.S."/>
            <person name="Beckwith C.J."/>
            <person name="Beseler K.G."/>
            <person name="Brison A."/>
            <person name="Carone J.V."/>
            <person name="Caskin T.P."/>
            <person name="Diamond M."/>
            <person name="Durham M.E."/>
            <person name="Foxe J.M."/>
            <person name="Go M."/>
            <person name="Henderson B.A."/>
            <person name="Jones I.B."/>
            <person name="McGettigan J.A."/>
            <person name="Micheletti S.J."/>
            <person name="Nasrallah M.E."/>
            <person name="Ortiz D."/>
            <person name="Piller C.R."/>
            <person name="Privatt S.R."/>
            <person name="Schneider S.L."/>
            <person name="Sharp S."/>
            <person name="Smith T.C."/>
            <person name="Stanton J.D."/>
            <person name="Ullery H.E."/>
            <person name="Wilson R.J."/>
            <person name="Serrano M.G."/>
            <person name="Buck G."/>
            <person name="Lee V."/>
            <person name="Wang Y."/>
            <person name="Carvalho R."/>
            <person name="Voegtly L."/>
            <person name="Shi R."/>
            <person name="Duckworth R."/>
            <person name="Johnson A."/>
            <person name="Loviza R."/>
            <person name="Walstead R."/>
            <person name="Shah Z."/>
            <person name="Kiflezghi M."/>
            <person name="Wade K."/>
            <person name="Ball S.L."/>
            <person name="Bradley K.W."/>
            <person name="Asai D.J."/>
            <person name="Bowman C.A."/>
            <person name="Russell D.A."/>
            <person name="Pope W.H."/>
            <person name="Jacobs-Sera D."/>
            <person name="Hendrix R.W."/>
            <person name="Hatfull G.F."/>
        </authorList>
    </citation>
    <scope>NUCLEOTIDE SEQUENCE [LARGE SCALE GENOMIC DNA]</scope>
    <source>
        <strain evidence="1 2">DSM 27648</strain>
    </source>
</reference>
<evidence type="ECO:0000313" key="1">
    <source>
        <dbReference type="EMBL" id="AKU95913.1"/>
    </source>
</evidence>